<proteinExistence type="predicted"/>
<feature type="transmembrane region" description="Helical" evidence="6">
    <location>
        <begin position="624"/>
        <end position="641"/>
    </location>
</feature>
<feature type="transmembrane region" description="Helical" evidence="6">
    <location>
        <begin position="12"/>
        <end position="35"/>
    </location>
</feature>
<dbReference type="InterPro" id="IPR052430">
    <property type="entry name" value="IVT-Associated"/>
</dbReference>
<evidence type="ECO:0000313" key="7">
    <source>
        <dbReference type="EMBL" id="CAH7688130.1"/>
    </source>
</evidence>
<dbReference type="AlphaFoldDB" id="A0AAV0BLK9"/>
<feature type="transmembrane region" description="Helical" evidence="6">
    <location>
        <begin position="707"/>
        <end position="725"/>
    </location>
</feature>
<feature type="transmembrane region" description="Helical" evidence="6">
    <location>
        <begin position="675"/>
        <end position="695"/>
    </location>
</feature>
<dbReference type="PANTHER" id="PTHR47804">
    <property type="entry name" value="60S RIBOSOMAL PROTEIN L19"/>
    <property type="match status" value="1"/>
</dbReference>
<protein>
    <submittedName>
        <fullName evidence="7">Expressed protein</fullName>
    </submittedName>
</protein>
<evidence type="ECO:0000256" key="4">
    <source>
        <dbReference type="ARBA" id="ARBA00023136"/>
    </source>
</evidence>
<evidence type="ECO:0000313" key="8">
    <source>
        <dbReference type="Proteomes" id="UP001153365"/>
    </source>
</evidence>
<evidence type="ECO:0000256" key="2">
    <source>
        <dbReference type="ARBA" id="ARBA00022692"/>
    </source>
</evidence>
<feature type="region of interest" description="Disordered" evidence="5">
    <location>
        <begin position="363"/>
        <end position="403"/>
    </location>
</feature>
<name>A0AAV0BLK9_PHAPC</name>
<sequence>MNLRDKLFNAFFLNTSISVFKAVLAYVLFFILFFLKSFQKKIIFLEAGTNALIFCINTFPGKSISACLQRSLLAILGIGIGSSTFSLMQIFIEAPAAQAVILFLITYTMGIIKTIHINYYVMSLVVVLMTWNGVYVSFITDAKSKFPVEHLKSIALAYLCGAVITLVVNLLIFPRSAEKELRTTLVKSLESLKCFVQTFENIHIFQISEDQIKKLHGLTQSIRNDSNELQAQFDQTFIDISFSRMSFSDYEEIVKQTRFLQRWVLSGFSTLEGFQDFNIHCFEESMFLELGAELKEMKRMIVFGITAVQEELGYKFLGLSYQNFPAIEEKKVTGYANKITQNFTLNSQTRNGELLFAAKNEENTQSAGKRQKLQPAKSQSSLKTSYFHPHIRPSRCSNSDTPFKTQEYHPAFSKSFTIIEVPQDNVQRSHANVKNLIRSYEQRNLEIHNKAALNIFIPGFQYNISSGVEFIKANTKGEANNLQLDFEKNPDSCGSTPHREPLSKEDMKFLKNELKENYSTDKIDALKRKASNFDSLILLIKIQSLSLLFNEFSKSLVSLWDSMERQNLNGDKRKKPKLCIYISPKINVVKLLKRKEPIIKNATFKYKKHLIPFTRLLIKPQSACAAKSALGIVALTSIFWLDSSRKFALNYGLRSCVFVIFSLAAQTLGELYYNLAFRLIGYILGLAYATGILEIFHNVGGYDYNPFGVIISLGILSIPMCFLLYSNPRFLVLAFLAIHSAGSLVYKQAIEINLANKPPPITMAKYLTSLIIGCAFATICQSLIWKSSSSDALRITSSEAIKENIAYLSILHLYCETKFSNCEINSETTVGIKGKDEVERTLELKEKYIQNLINRSKLLINHSRFESIIFRKFEFEEYSKIMRANQEILDRNFMARKMIKKNHTQFCSSAEDLIEISKSDRFESLEKLKASLILLARCLDSKCPLIKGDEVFLQFNSNFERLIEKGHDYLMVSINNSSGIEYFSNCKLNCYWLYLSIILDNSRQVKIINDSVLNIFGSLEDKNRISK</sequence>
<keyword evidence="3 6" id="KW-1133">Transmembrane helix</keyword>
<comment type="subcellular location">
    <subcellularLocation>
        <location evidence="1">Membrane</location>
        <topology evidence="1">Multi-pass membrane protein</topology>
    </subcellularLocation>
</comment>
<organism evidence="7 8">
    <name type="scientific">Phakopsora pachyrhizi</name>
    <name type="common">Asian soybean rust disease fungus</name>
    <dbReference type="NCBI Taxonomy" id="170000"/>
    <lineage>
        <taxon>Eukaryota</taxon>
        <taxon>Fungi</taxon>
        <taxon>Dikarya</taxon>
        <taxon>Basidiomycota</taxon>
        <taxon>Pucciniomycotina</taxon>
        <taxon>Pucciniomycetes</taxon>
        <taxon>Pucciniales</taxon>
        <taxon>Phakopsoraceae</taxon>
        <taxon>Phakopsora</taxon>
    </lineage>
</organism>
<dbReference type="PANTHER" id="PTHR47804:SF3">
    <property type="entry name" value="PROTEIN BRE4"/>
    <property type="match status" value="1"/>
</dbReference>
<accession>A0AAV0BLK9</accession>
<feature type="transmembrane region" description="Helical" evidence="6">
    <location>
        <begin position="119"/>
        <end position="139"/>
    </location>
</feature>
<evidence type="ECO:0000256" key="6">
    <source>
        <dbReference type="SAM" id="Phobius"/>
    </source>
</evidence>
<evidence type="ECO:0000256" key="5">
    <source>
        <dbReference type="SAM" id="MobiDB-lite"/>
    </source>
</evidence>
<feature type="transmembrane region" description="Helical" evidence="6">
    <location>
        <begin position="647"/>
        <end position="668"/>
    </location>
</feature>
<feature type="transmembrane region" description="Helical" evidence="6">
    <location>
        <begin position="766"/>
        <end position="785"/>
    </location>
</feature>
<dbReference type="GO" id="GO:0016020">
    <property type="term" value="C:membrane"/>
    <property type="evidence" value="ECO:0007669"/>
    <property type="project" value="UniProtKB-SubCell"/>
</dbReference>
<dbReference type="EMBL" id="CALTRL010005957">
    <property type="protein sequence ID" value="CAH7688130.1"/>
    <property type="molecule type" value="Genomic_DNA"/>
</dbReference>
<feature type="transmembrane region" description="Helical" evidence="6">
    <location>
        <begin position="96"/>
        <end position="112"/>
    </location>
</feature>
<gene>
    <name evidence="7" type="ORF">PPACK8108_LOCUS23046</name>
</gene>
<comment type="caution">
    <text evidence="7">The sequence shown here is derived from an EMBL/GenBank/DDBJ whole genome shotgun (WGS) entry which is preliminary data.</text>
</comment>
<evidence type="ECO:0000256" key="3">
    <source>
        <dbReference type="ARBA" id="ARBA00022989"/>
    </source>
</evidence>
<keyword evidence="8" id="KW-1185">Reference proteome</keyword>
<keyword evidence="4 6" id="KW-0472">Membrane</keyword>
<dbReference type="Proteomes" id="UP001153365">
    <property type="component" value="Unassembled WGS sequence"/>
</dbReference>
<feature type="transmembrane region" description="Helical" evidence="6">
    <location>
        <begin position="151"/>
        <end position="173"/>
    </location>
</feature>
<evidence type="ECO:0000256" key="1">
    <source>
        <dbReference type="ARBA" id="ARBA00004141"/>
    </source>
</evidence>
<reference evidence="7" key="1">
    <citation type="submission" date="2022-06" db="EMBL/GenBank/DDBJ databases">
        <authorList>
            <consortium name="SYNGENTA / RWTH Aachen University"/>
        </authorList>
    </citation>
    <scope>NUCLEOTIDE SEQUENCE</scope>
</reference>
<keyword evidence="2 6" id="KW-0812">Transmembrane</keyword>